<reference evidence="1 2" key="1">
    <citation type="journal article" date="2015" name="Nature">
        <title>rRNA introns, odd ribosomes, and small enigmatic genomes across a large radiation of phyla.</title>
        <authorList>
            <person name="Brown C.T."/>
            <person name="Hug L.A."/>
            <person name="Thomas B.C."/>
            <person name="Sharon I."/>
            <person name="Castelle C.J."/>
            <person name="Singh A."/>
            <person name="Wilkins M.J."/>
            <person name="Williams K.H."/>
            <person name="Banfield J.F."/>
        </authorList>
    </citation>
    <scope>NUCLEOTIDE SEQUENCE [LARGE SCALE GENOMIC DNA]</scope>
</reference>
<keyword evidence="1" id="KW-0413">Isomerase</keyword>
<name>A0A0G0KBX7_9BACT</name>
<dbReference type="InterPro" id="IPR017552">
    <property type="entry name" value="PHI/rmpB"/>
</dbReference>
<evidence type="ECO:0000313" key="2">
    <source>
        <dbReference type="Proteomes" id="UP000034324"/>
    </source>
</evidence>
<proteinExistence type="predicted"/>
<dbReference type="GO" id="GO:0097367">
    <property type="term" value="F:carbohydrate derivative binding"/>
    <property type="evidence" value="ECO:0007669"/>
    <property type="project" value="InterPro"/>
</dbReference>
<dbReference type="Gene3D" id="3.40.50.10490">
    <property type="entry name" value="Glucose-6-phosphate isomerase like protein, domain 1"/>
    <property type="match status" value="1"/>
</dbReference>
<dbReference type="GO" id="GO:1901135">
    <property type="term" value="P:carbohydrate derivative metabolic process"/>
    <property type="evidence" value="ECO:0007669"/>
    <property type="project" value="InterPro"/>
</dbReference>
<protein>
    <submittedName>
        <fullName evidence="1">Hexulose-6-phosphate isomerase</fullName>
    </submittedName>
</protein>
<accession>A0A0G0KBX7</accession>
<evidence type="ECO:0000313" key="1">
    <source>
        <dbReference type="EMBL" id="KKQ76362.1"/>
    </source>
</evidence>
<dbReference type="Proteomes" id="UP000034324">
    <property type="component" value="Unassembled WGS sequence"/>
</dbReference>
<dbReference type="EMBL" id="LBVC01000075">
    <property type="protein sequence ID" value="KKQ76362.1"/>
    <property type="molecule type" value="Genomic_DNA"/>
</dbReference>
<dbReference type="SUPFAM" id="SSF53697">
    <property type="entry name" value="SIS domain"/>
    <property type="match status" value="1"/>
</dbReference>
<dbReference type="InterPro" id="IPR046348">
    <property type="entry name" value="SIS_dom_sf"/>
</dbReference>
<dbReference type="PANTHER" id="PTHR43443">
    <property type="entry name" value="3-HEXULOSE-6-PHOSPHATE ISOMERASE"/>
    <property type="match status" value="1"/>
</dbReference>
<organism evidence="1 2">
    <name type="scientific">Candidatus Daviesbacteria bacterium GW2011_GWF2_38_6</name>
    <dbReference type="NCBI Taxonomy" id="1618432"/>
    <lineage>
        <taxon>Bacteria</taxon>
        <taxon>Candidatus Daviesiibacteriota</taxon>
    </lineage>
</organism>
<gene>
    <name evidence="1" type="ORF">US99_C0075G0008</name>
</gene>
<dbReference type="AlphaFoldDB" id="A0A0G0KBX7"/>
<dbReference type="GO" id="GO:0016853">
    <property type="term" value="F:isomerase activity"/>
    <property type="evidence" value="ECO:0007669"/>
    <property type="project" value="UniProtKB-KW"/>
</dbReference>
<dbReference type="PANTHER" id="PTHR43443:SF1">
    <property type="entry name" value="3-HEXULOSE-6-PHOSPHATE ISOMERASE"/>
    <property type="match status" value="1"/>
</dbReference>
<sequence length="66" mass="7479">MKNNLKKILTEIEVVLSDTEEKEVKKLIKAILKAEKIITIGAGRVGMMARGFAMRLIQLPILLYRP</sequence>
<comment type="caution">
    <text evidence="1">The sequence shown here is derived from an EMBL/GenBank/DDBJ whole genome shotgun (WGS) entry which is preliminary data.</text>
</comment>